<dbReference type="GO" id="GO:0001717">
    <property type="term" value="P:conversion of seryl-tRNAsec to selenocys-tRNAsec"/>
    <property type="evidence" value="ECO:0007669"/>
    <property type="project" value="UniProtKB-UniRule"/>
</dbReference>
<dbReference type="Gene3D" id="3.90.1150.180">
    <property type="match status" value="1"/>
</dbReference>
<reference evidence="11 12" key="1">
    <citation type="journal article" date="2015" name="Genome Announc.">
        <title>Genomes of Geoalkalibacter ferrihydriticus Z-0531T and Geoalkalibacter subterraneus Red1T, Two Haloalkaliphilic Metal-Reducing Deltaproteobacteria.</title>
        <authorList>
            <person name="Badalamenti J.P."/>
            <person name="Krajmalnik-Brown R."/>
            <person name="Torres C.I."/>
            <person name="Bond D.R."/>
        </authorList>
    </citation>
    <scope>NUCLEOTIDE SEQUENCE [LARGE SCALE GENOMIC DNA]</scope>
    <source>
        <strain evidence="11 12">Red1</strain>
    </source>
</reference>
<dbReference type="AlphaFoldDB" id="A0A0B5FSZ2"/>
<name>A0A0B5FSZ2_9BACT</name>
<dbReference type="InterPro" id="IPR018319">
    <property type="entry name" value="SelA-like"/>
</dbReference>
<dbReference type="SUPFAM" id="SSF53383">
    <property type="entry name" value="PLP-dependent transferases"/>
    <property type="match status" value="1"/>
</dbReference>
<feature type="domain" description="L-seryl-tRNA selenium transferase N-terminal" evidence="10">
    <location>
        <begin position="8"/>
        <end position="47"/>
    </location>
</feature>
<dbReference type="PANTHER" id="PTHR32328">
    <property type="entry name" value="L-SERYL-TRNA(SEC) SELENIUM TRANSFERASE"/>
    <property type="match status" value="1"/>
</dbReference>
<dbReference type="KEGG" id="gsb:GSUB_12885"/>
<evidence type="ECO:0000256" key="5">
    <source>
        <dbReference type="ARBA" id="ARBA00022917"/>
    </source>
</evidence>
<dbReference type="HOGENOM" id="CLU_038142_1_0_7"/>
<dbReference type="GO" id="GO:0004125">
    <property type="term" value="F:L-seryl-tRNA(Sec) selenium transferase activity"/>
    <property type="evidence" value="ECO:0007669"/>
    <property type="project" value="UniProtKB-UniRule"/>
</dbReference>
<comment type="cofactor">
    <cofactor evidence="1 8 9">
        <name>pyridoxal 5'-phosphate</name>
        <dbReference type="ChEBI" id="CHEBI:597326"/>
    </cofactor>
</comment>
<dbReference type="STRING" id="483547.GSUB_12885"/>
<evidence type="ECO:0000259" key="10">
    <source>
        <dbReference type="Pfam" id="PF12390"/>
    </source>
</evidence>
<dbReference type="NCBIfam" id="TIGR00474">
    <property type="entry name" value="selA"/>
    <property type="match status" value="1"/>
</dbReference>
<keyword evidence="5 8" id="KW-0648">Protein biosynthesis</keyword>
<dbReference type="Proteomes" id="UP000035036">
    <property type="component" value="Chromosome"/>
</dbReference>
<keyword evidence="12" id="KW-1185">Reference proteome</keyword>
<comment type="function">
    <text evidence="8">Converts seryl-tRNA(Sec) to selenocysteinyl-tRNA(Sec) required for selenoprotein biosynthesis.</text>
</comment>
<dbReference type="InterPro" id="IPR015424">
    <property type="entry name" value="PyrdxlP-dep_Trfase"/>
</dbReference>
<protein>
    <recommendedName>
        <fullName evidence="8">L-seryl-tRNA(Sec) selenium transferase</fullName>
        <ecNumber evidence="8">2.9.1.1</ecNumber>
    </recommendedName>
    <alternativeName>
        <fullName evidence="8">Selenocysteine synthase</fullName>
        <shortName evidence="8">Sec synthase</shortName>
    </alternativeName>
    <alternativeName>
        <fullName evidence="8">Selenocysteinyl-tRNA(Sec) synthase</fullName>
    </alternativeName>
</protein>
<dbReference type="InterPro" id="IPR004534">
    <property type="entry name" value="SelA_trans"/>
</dbReference>
<dbReference type="OrthoDB" id="9787096at2"/>
<evidence type="ECO:0000256" key="9">
    <source>
        <dbReference type="PIRSR" id="PIRSR618319-50"/>
    </source>
</evidence>
<evidence type="ECO:0000256" key="6">
    <source>
        <dbReference type="ARBA" id="ARBA00023266"/>
    </source>
</evidence>
<evidence type="ECO:0000256" key="7">
    <source>
        <dbReference type="ARBA" id="ARBA00044507"/>
    </source>
</evidence>
<dbReference type="GO" id="GO:0005737">
    <property type="term" value="C:cytoplasm"/>
    <property type="evidence" value="ECO:0007669"/>
    <property type="project" value="UniProtKB-SubCell"/>
</dbReference>
<evidence type="ECO:0000256" key="1">
    <source>
        <dbReference type="ARBA" id="ARBA00001933"/>
    </source>
</evidence>
<dbReference type="InterPro" id="IPR015421">
    <property type="entry name" value="PyrdxlP-dep_Trfase_major"/>
</dbReference>
<dbReference type="Pfam" id="PF12390">
    <property type="entry name" value="Se-cys_synth_N"/>
    <property type="match status" value="1"/>
</dbReference>
<dbReference type="EMBL" id="CP010311">
    <property type="protein sequence ID" value="AJF07275.1"/>
    <property type="molecule type" value="Genomic_DNA"/>
</dbReference>
<keyword evidence="6 8" id="KW-0711">Selenium</keyword>
<dbReference type="HAMAP" id="MF_00423">
    <property type="entry name" value="SelA"/>
    <property type="match status" value="1"/>
</dbReference>
<dbReference type="RefSeq" id="WP_040201140.1">
    <property type="nucleotide sequence ID" value="NZ_CP010311.1"/>
</dbReference>
<dbReference type="PANTHER" id="PTHR32328:SF0">
    <property type="entry name" value="L-SERYL-TRNA(SEC) SELENIUM TRANSFERASE"/>
    <property type="match status" value="1"/>
</dbReference>
<evidence type="ECO:0000313" key="11">
    <source>
        <dbReference type="EMBL" id="AJF07275.1"/>
    </source>
</evidence>
<evidence type="ECO:0000256" key="2">
    <source>
        <dbReference type="ARBA" id="ARBA00022490"/>
    </source>
</evidence>
<dbReference type="EC" id="2.9.1.1" evidence="8"/>
<dbReference type="UniPathway" id="UPA00906">
    <property type="reaction ID" value="UER00896"/>
</dbReference>
<evidence type="ECO:0000313" key="12">
    <source>
        <dbReference type="Proteomes" id="UP000035036"/>
    </source>
</evidence>
<keyword evidence="4 8" id="KW-0663">Pyridoxal phosphate</keyword>
<dbReference type="InterPro" id="IPR025862">
    <property type="entry name" value="SelA_trans_N_dom"/>
</dbReference>
<keyword evidence="2 8" id="KW-0963">Cytoplasm</keyword>
<evidence type="ECO:0000256" key="4">
    <source>
        <dbReference type="ARBA" id="ARBA00022898"/>
    </source>
</evidence>
<proteinExistence type="inferred from homology"/>
<comment type="subcellular location">
    <subcellularLocation>
        <location evidence="8">Cytoplasm</location>
    </subcellularLocation>
</comment>
<comment type="catalytic activity">
    <reaction evidence="8">
        <text>L-seryl-tRNA(Sec) + selenophosphate + H(+) = L-selenocysteinyl-tRNA(Sec) + phosphate</text>
        <dbReference type="Rhea" id="RHEA:22728"/>
        <dbReference type="Rhea" id="RHEA-COMP:9742"/>
        <dbReference type="Rhea" id="RHEA-COMP:9743"/>
        <dbReference type="ChEBI" id="CHEBI:15378"/>
        <dbReference type="ChEBI" id="CHEBI:16144"/>
        <dbReference type="ChEBI" id="CHEBI:43474"/>
        <dbReference type="ChEBI" id="CHEBI:78533"/>
        <dbReference type="ChEBI" id="CHEBI:78573"/>
        <dbReference type="EC" id="2.9.1.1"/>
    </reaction>
</comment>
<gene>
    <name evidence="8" type="primary">selA</name>
    <name evidence="11" type="ORF">GSUB_12885</name>
</gene>
<sequence>MNPTQQLLRKLPGIDKLLDCQALTELGESVPHDVLTKAARETVEQLRTEILESAEDFDATRLGLEQVAAEVAQLVQNRMRPNLRPVINATGTLLHTNLGRAPLAETALQAITETARMYSNLELDLESGKRGLRHDLVAELLCQLTGAEAAIAVNNNAGAVYLALAALAQGREGIVSRGELVEIGGAFRIPDVMAASGVRLVEVGTTNKTHPRDYLNAITEETGLFLKVHTSNFRVVGFTSQVSGAELVEIARPHGIAVMEDLGSGMLFDLSEYGLPREPTVAEAVAAGIDVVTFSGDKLLGGPQAGIIVGRRELIEKIRSHPMARALRMDKLTLASLEATLRLYLDRERALREIPVLRMLATPAEELEQRCIKLARRATEEIDSRAQIEVVAAPSTVGGGALPTTELPGFAMAVTPREQSVDALARRLRHGQPAVVARVQDDRLLFNVRTLASDQENDLLTALQTALDRNHEQD</sequence>
<keyword evidence="3 8" id="KW-0808">Transferase</keyword>
<accession>A0A0B5FSZ2</accession>
<dbReference type="Pfam" id="PF03841">
    <property type="entry name" value="SelA"/>
    <property type="match status" value="1"/>
</dbReference>
<dbReference type="Gene3D" id="3.40.640.10">
    <property type="entry name" value="Type I PLP-dependent aspartate aminotransferase-like (Major domain)"/>
    <property type="match status" value="1"/>
</dbReference>
<evidence type="ECO:0000256" key="8">
    <source>
        <dbReference type="HAMAP-Rule" id="MF_00423"/>
    </source>
</evidence>
<organism evidence="11 12">
    <name type="scientific">Geoalkalibacter subterraneus</name>
    <dbReference type="NCBI Taxonomy" id="483547"/>
    <lineage>
        <taxon>Bacteria</taxon>
        <taxon>Pseudomonadati</taxon>
        <taxon>Thermodesulfobacteriota</taxon>
        <taxon>Desulfuromonadia</taxon>
        <taxon>Desulfuromonadales</taxon>
        <taxon>Geoalkalibacteraceae</taxon>
        <taxon>Geoalkalibacter</taxon>
    </lineage>
</organism>
<comment type="similarity">
    <text evidence="7 8">Belongs to the SelA family.</text>
</comment>
<dbReference type="GO" id="GO:0001514">
    <property type="term" value="P:selenocysteine incorporation"/>
    <property type="evidence" value="ECO:0007669"/>
    <property type="project" value="UniProtKB-UniRule"/>
</dbReference>
<comment type="pathway">
    <text evidence="8">Aminoacyl-tRNA biosynthesis; selenocysteinyl-tRNA(Sec) biosynthesis; selenocysteinyl-tRNA(Sec) from L-seryl-tRNA(Sec) (bacterial route): step 1/1.</text>
</comment>
<feature type="modified residue" description="N6-(pyridoxal phosphate)lysine" evidence="8 9">
    <location>
        <position position="298"/>
    </location>
</feature>
<evidence type="ECO:0000256" key="3">
    <source>
        <dbReference type="ARBA" id="ARBA00022679"/>
    </source>
</evidence>